<organism evidence="1 2">
    <name type="scientific">Angiostrongylus cantonensis</name>
    <name type="common">Rat lungworm</name>
    <dbReference type="NCBI Taxonomy" id="6313"/>
    <lineage>
        <taxon>Eukaryota</taxon>
        <taxon>Metazoa</taxon>
        <taxon>Ecdysozoa</taxon>
        <taxon>Nematoda</taxon>
        <taxon>Chromadorea</taxon>
        <taxon>Rhabditida</taxon>
        <taxon>Rhabditina</taxon>
        <taxon>Rhabditomorpha</taxon>
        <taxon>Strongyloidea</taxon>
        <taxon>Metastrongylidae</taxon>
        <taxon>Angiostrongylus</taxon>
    </lineage>
</organism>
<reference evidence="2" key="2">
    <citation type="submission" date="2017-02" db="UniProtKB">
        <authorList>
            <consortium name="WormBaseParasite"/>
        </authorList>
    </citation>
    <scope>IDENTIFICATION</scope>
</reference>
<reference evidence="1" key="1">
    <citation type="submission" date="2012-09" db="EMBL/GenBank/DDBJ databases">
        <authorList>
            <person name="Martin A.A."/>
        </authorList>
    </citation>
    <scope>NUCLEOTIDE SEQUENCE</scope>
</reference>
<proteinExistence type="predicted"/>
<evidence type="ECO:0000313" key="1">
    <source>
        <dbReference type="Proteomes" id="UP000035642"/>
    </source>
</evidence>
<protein>
    <submittedName>
        <fullName evidence="2">Sema domain-containing protein</fullName>
    </submittedName>
</protein>
<name>A0A0K0DRC3_ANGCA</name>
<dbReference type="AlphaFoldDB" id="A0A0K0DRC3"/>
<sequence>MKNVIVHQSLILTLHGIPIHIGCLSYKTFVKYEPQHRAQRPPTACVPDYYRVFNCWFANSGKGVGAAPIINVDTKVLMLTTAINDGKPLIRHIPTVAVTSIECDFDHVIEKNSKPFGTGVTFRRVLYAGRDKAKPVLHSTNFYYFAIINGESLMQVRQESNVHSDARLSLKARSKRLGSIQSEVVYQCDIATPPPPLLKHRITVRSSSSDDLAKRS</sequence>
<keyword evidence="1" id="KW-1185">Reference proteome</keyword>
<accession>A0A0K0DRC3</accession>
<dbReference type="Proteomes" id="UP000035642">
    <property type="component" value="Unassembled WGS sequence"/>
</dbReference>
<dbReference type="WBParaSite" id="ACAC_0001431201-mRNA-1">
    <property type="protein sequence ID" value="ACAC_0001431201-mRNA-1"/>
    <property type="gene ID" value="ACAC_0001431201"/>
</dbReference>
<evidence type="ECO:0000313" key="2">
    <source>
        <dbReference type="WBParaSite" id="ACAC_0001431201-mRNA-1"/>
    </source>
</evidence>